<dbReference type="Proteomes" id="UP000243579">
    <property type="component" value="Unassembled WGS sequence"/>
</dbReference>
<evidence type="ECO:0008006" key="4">
    <source>
        <dbReference type="Google" id="ProtNLM"/>
    </source>
</evidence>
<keyword evidence="1" id="KW-0472">Membrane</keyword>
<comment type="caution">
    <text evidence="2">The sequence shown here is derived from an EMBL/GenBank/DDBJ whole genome shotgun (WGS) entry which is preliminary data.</text>
</comment>
<feature type="transmembrane region" description="Helical" evidence="1">
    <location>
        <begin position="865"/>
        <end position="885"/>
    </location>
</feature>
<protein>
    <recommendedName>
        <fullName evidence="4">Transmembrane protein</fullName>
    </recommendedName>
</protein>
<organism evidence="2 3">
    <name type="scientific">Achlya hypogyna</name>
    <name type="common">Oomycete</name>
    <name type="synonym">Protoachlya hypogyna</name>
    <dbReference type="NCBI Taxonomy" id="1202772"/>
    <lineage>
        <taxon>Eukaryota</taxon>
        <taxon>Sar</taxon>
        <taxon>Stramenopiles</taxon>
        <taxon>Oomycota</taxon>
        <taxon>Saprolegniomycetes</taxon>
        <taxon>Saprolegniales</taxon>
        <taxon>Achlyaceae</taxon>
        <taxon>Achlya</taxon>
    </lineage>
</organism>
<name>A0A1V9YPW5_ACHHY</name>
<accession>A0A1V9YPW5</accession>
<proteinExistence type="predicted"/>
<evidence type="ECO:0000313" key="3">
    <source>
        <dbReference type="Proteomes" id="UP000243579"/>
    </source>
</evidence>
<keyword evidence="1" id="KW-0812">Transmembrane</keyword>
<gene>
    <name evidence="2" type="ORF">ACHHYP_08019</name>
</gene>
<reference evidence="2 3" key="1">
    <citation type="journal article" date="2014" name="Genome Biol. Evol.">
        <title>The secreted proteins of Achlya hypogyna and Thraustotheca clavata identify the ancestral oomycete secretome and reveal gene acquisitions by horizontal gene transfer.</title>
        <authorList>
            <person name="Misner I."/>
            <person name="Blouin N."/>
            <person name="Leonard G."/>
            <person name="Richards T.A."/>
            <person name="Lane C.E."/>
        </authorList>
    </citation>
    <scope>NUCLEOTIDE SEQUENCE [LARGE SCALE GENOMIC DNA]</scope>
    <source>
        <strain evidence="2 3">ATCC 48635</strain>
    </source>
</reference>
<feature type="transmembrane region" description="Helical" evidence="1">
    <location>
        <begin position="294"/>
        <end position="320"/>
    </location>
</feature>
<feature type="transmembrane region" description="Helical" evidence="1">
    <location>
        <begin position="250"/>
        <end position="268"/>
    </location>
</feature>
<sequence length="1339" mass="151274">MCPSSNLAVDAVFYMLDNFIDTAIKVESGATLRVKFQYTDRIHEVLAGLMNFIEHQWRTARSFVISNAVDLCDASLSNRPTFCEQSWADFKLLRPASAIESLSRDLQQRIATRQAAIDSATQVVEMVVVECSAEFRTWAGGLAIVQPHDYDVLTFLRVRNCTDTTKTHCTTVFIDDHRYEGGIIRTNVVHWYPIIRGFRLVGQLYNVGRVFSLLLGCYVARAAEPSFGSLSVVGKASCVFGTFLRIPAQVIIYGSWFPVLLFVLAHFMDSPMLFHVMFRALSTLNGGMTFTYDYVVFLITILSCHMRNVWVLSVVTKSILVANDQHRVGQQLLGFRGYVLPLVSCLSMVFDLRLLSIRNTDILEKTRVAPSSTVAMVRYLHTIPSNFGYWGVYLDLRCLCMAFIGLCVLLRCIGVHAVRARSLVPYVTTAFCNHTMFSTSWNTLFLDRETSSASLAKIETQSASARILFPHKGRRIWEHVLMNVAWMTDPLEYVSHKYWYDDSIVFVYQDKATGKHFYHPSAWADLEDLEPDLAQVLDATDKRHLLSIPFPNRIYFRHPVLCMASLSYLLFFTDIPRSGYGLLTLPTQYYFQVSETMYSAWGPYNYEVIDIHRHSDGSLVGSDGTNLTSSATVWSYKYDTCSIGLRAFVEHYNISGWEPCLLYQRECSSATLDLPSVFHILDSTASTLVALELGTTLRIEYNYKDVMHEALVFLREFIERQWRTARAFSMTTPIDLCDPHAPHRATFCEVAWADYSSLGPMAQIGTVSQHIQARMASMLTTLDLTTQMAEMVVLECAGDFRRMVGGVAAASPMDFDVVTILRVRNCTDAHKTTCTTVYIDDYRYEGSFMDTNVIRWYRLVQYLRFLGQAYSIVRVAALFLGCYMACAGLDPWARLGAAMHTFVCIPAQVIIYGSWCPVLLFVAAHTVDCAMVYALVARAFCTLKGDFVLTREFVFSLLKMLTCHMRSVWVLSLATKALLLADNQHRIGQMLLGFRGYVLPLVSFLSVFLDIRFLAIRDTRVLHTATVAGSTPVHLIRFAQSVPSNYRYWGLFLDALSLCIAGTVLALLLRAVGYRVIRTRTFVPYAVTSYCNLTIFSTSWNSLFLDDNIAKSAMSHVGHRAAATWVLFPQTAQHMLMNIACMTDPIEFASRKLGTSNSSAIFVYRDKTTQKKLFHPWSLHELLNADDTIGDSIEPLHTDHLLHLTWPDRIRCFGRKSMGTQELPLDERPLTWKRVMLAVLSYVLFFTDIPRSGYGLTELPSPEYFQSSEALFSYWGPFNYPIVTISFEPNGTYTGFAGSAPASVAPVWSYRSDTCSIGLRALVSHFNLSGWYLLVSNSG</sequence>
<feature type="transmembrane region" description="Helical" evidence="1">
    <location>
        <begin position="387"/>
        <end position="413"/>
    </location>
</feature>
<keyword evidence="3" id="KW-1185">Reference proteome</keyword>
<dbReference type="OrthoDB" id="66163at2759"/>
<feature type="transmembrane region" description="Helical" evidence="1">
    <location>
        <begin position="332"/>
        <end position="350"/>
    </location>
</feature>
<evidence type="ECO:0000256" key="1">
    <source>
        <dbReference type="SAM" id="Phobius"/>
    </source>
</evidence>
<feature type="transmembrane region" description="Helical" evidence="1">
    <location>
        <begin position="994"/>
        <end position="1014"/>
    </location>
</feature>
<evidence type="ECO:0000313" key="2">
    <source>
        <dbReference type="EMBL" id="OQR87788.1"/>
    </source>
</evidence>
<feature type="transmembrane region" description="Helical" evidence="1">
    <location>
        <begin position="1046"/>
        <end position="1069"/>
    </location>
</feature>
<keyword evidence="1" id="KW-1133">Transmembrane helix</keyword>
<dbReference type="EMBL" id="JNBR01001423">
    <property type="protein sequence ID" value="OQR87788.1"/>
    <property type="molecule type" value="Genomic_DNA"/>
</dbReference>